<evidence type="ECO:0000313" key="1">
    <source>
        <dbReference type="EMBL" id="KKL64556.1"/>
    </source>
</evidence>
<accession>A0A0F9EE72</accession>
<sequence>MAALTSAELTDRVEIILEDGGNAIFTASDISSQLQESLKEISFFSPWEIRQSLFAVDDSREIDLSTIDNLIRVDRLE</sequence>
<feature type="non-terminal residue" evidence="1">
    <location>
        <position position="77"/>
    </location>
</feature>
<protein>
    <submittedName>
        <fullName evidence="1">Uncharacterized protein</fullName>
    </submittedName>
</protein>
<gene>
    <name evidence="1" type="ORF">LCGC14_2163830</name>
</gene>
<reference evidence="1" key="1">
    <citation type="journal article" date="2015" name="Nature">
        <title>Complex archaea that bridge the gap between prokaryotes and eukaryotes.</title>
        <authorList>
            <person name="Spang A."/>
            <person name="Saw J.H."/>
            <person name="Jorgensen S.L."/>
            <person name="Zaremba-Niedzwiedzka K."/>
            <person name="Martijn J."/>
            <person name="Lind A.E."/>
            <person name="van Eijk R."/>
            <person name="Schleper C."/>
            <person name="Guy L."/>
            <person name="Ettema T.J."/>
        </authorList>
    </citation>
    <scope>NUCLEOTIDE SEQUENCE</scope>
</reference>
<name>A0A0F9EE72_9ZZZZ</name>
<dbReference type="EMBL" id="LAZR01027808">
    <property type="protein sequence ID" value="KKL64556.1"/>
    <property type="molecule type" value="Genomic_DNA"/>
</dbReference>
<dbReference type="AlphaFoldDB" id="A0A0F9EE72"/>
<comment type="caution">
    <text evidence="1">The sequence shown here is derived from an EMBL/GenBank/DDBJ whole genome shotgun (WGS) entry which is preliminary data.</text>
</comment>
<organism evidence="1">
    <name type="scientific">marine sediment metagenome</name>
    <dbReference type="NCBI Taxonomy" id="412755"/>
    <lineage>
        <taxon>unclassified sequences</taxon>
        <taxon>metagenomes</taxon>
        <taxon>ecological metagenomes</taxon>
    </lineage>
</organism>
<proteinExistence type="predicted"/>